<organism evidence="2 3">
    <name type="scientific">Phytophthora megakarya</name>
    <dbReference type="NCBI Taxonomy" id="4795"/>
    <lineage>
        <taxon>Eukaryota</taxon>
        <taxon>Sar</taxon>
        <taxon>Stramenopiles</taxon>
        <taxon>Oomycota</taxon>
        <taxon>Peronosporomycetes</taxon>
        <taxon>Peronosporales</taxon>
        <taxon>Peronosporaceae</taxon>
        <taxon>Phytophthora</taxon>
    </lineage>
</organism>
<dbReference type="EMBL" id="NBNE01005303">
    <property type="protein sequence ID" value="OWZ03828.1"/>
    <property type="molecule type" value="Genomic_DNA"/>
</dbReference>
<keyword evidence="1" id="KW-0732">Signal</keyword>
<keyword evidence="3" id="KW-1185">Reference proteome</keyword>
<feature type="chain" id="PRO_5012352799" description="RxLR effector protein" evidence="1">
    <location>
        <begin position="24"/>
        <end position="318"/>
    </location>
</feature>
<name>A0A225VG29_9STRA</name>
<evidence type="ECO:0000313" key="3">
    <source>
        <dbReference type="Proteomes" id="UP000198211"/>
    </source>
</evidence>
<evidence type="ECO:0008006" key="4">
    <source>
        <dbReference type="Google" id="ProtNLM"/>
    </source>
</evidence>
<proteinExistence type="predicted"/>
<comment type="caution">
    <text evidence="2">The sequence shown here is derived from an EMBL/GenBank/DDBJ whole genome shotgun (WGS) entry which is preliminary data.</text>
</comment>
<protein>
    <recommendedName>
        <fullName evidence="4">RxLR effector protein</fullName>
    </recommendedName>
</protein>
<dbReference type="Proteomes" id="UP000198211">
    <property type="component" value="Unassembled WGS sequence"/>
</dbReference>
<evidence type="ECO:0000256" key="1">
    <source>
        <dbReference type="SAM" id="SignalP"/>
    </source>
</evidence>
<accession>A0A225VG29</accession>
<sequence>MRFQLIVLFVLTTCVVFCGDTTAAITTRTRFIAVNQYGAPAKRLLRADATPHTDNNGEEERAAWIDKLTQIFKTKPKVDPTVKILTKLDLQDPDLKKFTQKYDLTGAFKALKLNKFKTVDELFTSRNYEKWYAYMLSWNTQSNKKPYTVAKMFNKQFGSKKAFKMFTEATKSKNPFVQQMGHEYQIQLFYQFYKTGDKYKKFVKILGSEEEAGKMFAALTKSPSWNDRQMGGNFATALMNKWADKGMTHAQVVKIDQSFDDPYFYVLTLKAREKQGEPAAKARAAAAAAEVKKAAVDAKRAAAEAAAIREAGKYARRV</sequence>
<gene>
    <name evidence="2" type="ORF">PHMEG_00024376</name>
</gene>
<dbReference type="AlphaFoldDB" id="A0A225VG29"/>
<reference evidence="3" key="1">
    <citation type="submission" date="2017-03" db="EMBL/GenBank/DDBJ databases">
        <title>Phytopthora megakarya and P. palmivora, two closely related causual agents of cacao black pod achieved similar genome size and gene model numbers by different mechanisms.</title>
        <authorList>
            <person name="Ali S."/>
            <person name="Shao J."/>
            <person name="Larry D.J."/>
            <person name="Kronmiller B."/>
            <person name="Shen D."/>
            <person name="Strem M.D."/>
            <person name="Melnick R.L."/>
            <person name="Guiltinan M.J."/>
            <person name="Tyler B.M."/>
            <person name="Meinhardt L.W."/>
            <person name="Bailey B.A."/>
        </authorList>
    </citation>
    <scope>NUCLEOTIDE SEQUENCE [LARGE SCALE GENOMIC DNA]</scope>
    <source>
        <strain evidence="3">zdho120</strain>
    </source>
</reference>
<evidence type="ECO:0000313" key="2">
    <source>
        <dbReference type="EMBL" id="OWZ03828.1"/>
    </source>
</evidence>
<feature type="signal peptide" evidence="1">
    <location>
        <begin position="1"/>
        <end position="23"/>
    </location>
</feature>